<evidence type="ECO:0000313" key="1">
    <source>
        <dbReference type="EMBL" id="GMQ63819.1"/>
    </source>
</evidence>
<sequence length="73" mass="8706">MNIVLKKRMEYILYEDKGRYLLSVICGTVGMFEINIYLNQEELEQLKKDGEPFIKALAERIRYSPKNYVNRCL</sequence>
<proteinExistence type="predicted"/>
<accession>A0ACB5UMR0</accession>
<evidence type="ECO:0000313" key="2">
    <source>
        <dbReference type="Proteomes" id="UP001374599"/>
    </source>
</evidence>
<comment type="caution">
    <text evidence="1">The sequence shown here is derived from an EMBL/GenBank/DDBJ whole genome shotgun (WGS) entry which is preliminary data.</text>
</comment>
<keyword evidence="2" id="KW-1185">Reference proteome</keyword>
<dbReference type="EMBL" id="BTPU01000053">
    <property type="protein sequence ID" value="GMQ63819.1"/>
    <property type="molecule type" value="Genomic_DNA"/>
</dbReference>
<dbReference type="Proteomes" id="UP001374599">
    <property type="component" value="Unassembled WGS sequence"/>
</dbReference>
<gene>
    <name evidence="1" type="ORF">AN2V17_30550</name>
</gene>
<protein>
    <submittedName>
        <fullName evidence="1">Uncharacterized protein</fullName>
    </submittedName>
</protein>
<reference evidence="1" key="1">
    <citation type="submission" date="2023-09" db="EMBL/GenBank/DDBJ databases">
        <title>Vallitalea sediminicola and Vallitalea maricola sp. nov., anaerobic bacteria isolated from marine sediment.</title>
        <authorList>
            <person name="Hirano S."/>
            <person name="Maeda A."/>
            <person name="Terahara T."/>
            <person name="Mori K."/>
            <person name="Hamada M."/>
            <person name="Matsumoto R."/>
            <person name="Kobayashi T."/>
        </authorList>
    </citation>
    <scope>NUCLEOTIDE SEQUENCE</scope>
    <source>
        <strain evidence="1">AN17-2</strain>
    </source>
</reference>
<name>A0ACB5UMR0_9FIRM</name>
<organism evidence="1 2">
    <name type="scientific">Vallitalea maricola</name>
    <dbReference type="NCBI Taxonomy" id="3074433"/>
    <lineage>
        <taxon>Bacteria</taxon>
        <taxon>Bacillati</taxon>
        <taxon>Bacillota</taxon>
        <taxon>Clostridia</taxon>
        <taxon>Lachnospirales</taxon>
        <taxon>Vallitaleaceae</taxon>
        <taxon>Vallitalea</taxon>
    </lineage>
</organism>